<feature type="compositionally biased region" description="Basic and acidic residues" evidence="1">
    <location>
        <begin position="140"/>
        <end position="152"/>
    </location>
</feature>
<protein>
    <recommendedName>
        <fullName evidence="4">Mucin-7</fullName>
    </recommendedName>
</protein>
<proteinExistence type="predicted"/>
<feature type="compositionally biased region" description="Low complexity" evidence="1">
    <location>
        <begin position="338"/>
        <end position="353"/>
    </location>
</feature>
<evidence type="ECO:0000256" key="1">
    <source>
        <dbReference type="SAM" id="MobiDB-lite"/>
    </source>
</evidence>
<feature type="compositionally biased region" description="Basic and acidic residues" evidence="1">
    <location>
        <begin position="471"/>
        <end position="481"/>
    </location>
</feature>
<dbReference type="RefSeq" id="XP_018040931.1">
    <property type="nucleotide sequence ID" value="XM_018186482.1"/>
</dbReference>
<feature type="compositionally biased region" description="Low complexity" evidence="1">
    <location>
        <begin position="608"/>
        <end position="618"/>
    </location>
</feature>
<feature type="compositionally biased region" description="Basic and acidic residues" evidence="1">
    <location>
        <begin position="544"/>
        <end position="553"/>
    </location>
</feature>
<reference evidence="2 3" key="1">
    <citation type="submission" date="2016-05" db="EMBL/GenBank/DDBJ databases">
        <title>Comparative analysis of secretome profiles of manganese(II)-oxidizing ascomycete fungi.</title>
        <authorList>
            <consortium name="DOE Joint Genome Institute"/>
            <person name="Zeiner C.A."/>
            <person name="Purvine S.O."/>
            <person name="Zink E.M."/>
            <person name="Wu S."/>
            <person name="Pasa-Tolic L."/>
            <person name="Chaput D.L."/>
            <person name="Haridas S."/>
            <person name="Grigoriev I.V."/>
            <person name="Santelli C.M."/>
            <person name="Hansel C.M."/>
        </authorList>
    </citation>
    <scope>NUCLEOTIDE SEQUENCE [LARGE SCALE GENOMIC DNA]</scope>
    <source>
        <strain evidence="2 3">AP3s5-JAC2a</strain>
    </source>
</reference>
<feature type="compositionally biased region" description="Basic and acidic residues" evidence="1">
    <location>
        <begin position="652"/>
        <end position="674"/>
    </location>
</feature>
<dbReference type="EMBL" id="KV441549">
    <property type="protein sequence ID" value="OAG10566.1"/>
    <property type="molecule type" value="Genomic_DNA"/>
</dbReference>
<evidence type="ECO:0008006" key="4">
    <source>
        <dbReference type="Google" id="ProtNLM"/>
    </source>
</evidence>
<accession>A0A177CTF4</accession>
<feature type="compositionally biased region" description="Low complexity" evidence="1">
    <location>
        <begin position="493"/>
        <end position="527"/>
    </location>
</feature>
<evidence type="ECO:0000313" key="2">
    <source>
        <dbReference type="EMBL" id="OAG10566.1"/>
    </source>
</evidence>
<feature type="compositionally biased region" description="Low complexity" evidence="1">
    <location>
        <begin position="315"/>
        <end position="330"/>
    </location>
</feature>
<feature type="compositionally biased region" description="Low complexity" evidence="1">
    <location>
        <begin position="394"/>
        <end position="418"/>
    </location>
</feature>
<feature type="compositionally biased region" description="Polar residues" evidence="1">
    <location>
        <begin position="74"/>
        <end position="84"/>
    </location>
</feature>
<feature type="compositionally biased region" description="Low complexity" evidence="1">
    <location>
        <begin position="360"/>
        <end position="377"/>
    </location>
</feature>
<evidence type="ECO:0000313" key="3">
    <source>
        <dbReference type="Proteomes" id="UP000077069"/>
    </source>
</evidence>
<feature type="compositionally biased region" description="Polar residues" evidence="1">
    <location>
        <begin position="37"/>
        <end position="47"/>
    </location>
</feature>
<feature type="compositionally biased region" description="Basic and acidic residues" evidence="1">
    <location>
        <begin position="578"/>
        <end position="602"/>
    </location>
</feature>
<name>A0A177CTF4_9PLEO</name>
<dbReference type="OrthoDB" id="3600083at2759"/>
<organism evidence="2 3">
    <name type="scientific">Paraphaeosphaeria sporulosa</name>
    <dbReference type="NCBI Taxonomy" id="1460663"/>
    <lineage>
        <taxon>Eukaryota</taxon>
        <taxon>Fungi</taxon>
        <taxon>Dikarya</taxon>
        <taxon>Ascomycota</taxon>
        <taxon>Pezizomycotina</taxon>
        <taxon>Dothideomycetes</taxon>
        <taxon>Pleosporomycetidae</taxon>
        <taxon>Pleosporales</taxon>
        <taxon>Massarineae</taxon>
        <taxon>Didymosphaeriaceae</taxon>
        <taxon>Paraphaeosphaeria</taxon>
    </lineage>
</organism>
<feature type="region of interest" description="Disordered" evidence="1">
    <location>
        <begin position="1"/>
        <end position="674"/>
    </location>
</feature>
<gene>
    <name evidence="2" type="ORF">CC84DRAFT_489393</name>
</gene>
<dbReference type="InParanoid" id="A0A177CTF4"/>
<feature type="compositionally biased region" description="Polar residues" evidence="1">
    <location>
        <begin position="56"/>
        <end position="65"/>
    </location>
</feature>
<dbReference type="AlphaFoldDB" id="A0A177CTF4"/>
<sequence length="674" mass="68899">MGACRSRSLVRRPGDTSFPLGPCQRVPKFASPFAVTTHRSMSGNNAGVRNLRAMFESQNAASSSPEPRGRSPAGSATSDANRPTSKVRASFVSVEPHAAGAAKELGTTKGVSTNTPHAQRRESFSVSGESSDVADLKQAISEEKEERKKSIAVDEAVPEQAVETRESSRAPAPLREPAGKMPNLGSIMKGSDFPEPVAAAEQPTEEAPNVRPGDAQVAPAAHEKPAETQPETPDKVVTGAQEEAALKPADPTDEAAVAGGGALPAPAEVLSHPTSSEAAPQTPKITEPTAEAKETPRTNGRASTRKPAAISTAKSPARSARGTSAARSPLPKSPLPKTPTASKPTPAATAAKSPAPPAKSPAAAKSPAPAKAQLKPAAPREPTKPVAPKFTARAPAKPSTATAGTTATAAAKAKPAAAEIKKISTKAAPSAPSKTGTATTGGFVKPKPRSPTRPVRLPSHLTAPTASSAAKHGEEAAEQKPARKPSTVPRPAPKAAAPAAKKPAPRASLAPSTARPASRASTAAGASDGFLARMMRPTASSASKTHDKPESPPRQRTTAKATTKPKAPEGLATKAKKKVEEVAAKAKDVVTNGNHEERHEEKTEEPETATTGPAATEPIAEKGTDIGTAPVPTEDTAAGAEEPVSDMPTATEAEKTEHAAVESESPKAQEEAVF</sequence>
<dbReference type="Proteomes" id="UP000077069">
    <property type="component" value="Unassembled WGS sequence"/>
</dbReference>
<dbReference type="GeneID" id="28769968"/>
<keyword evidence="3" id="KW-1185">Reference proteome</keyword>